<dbReference type="EMBL" id="KZ613944">
    <property type="protein sequence ID" value="PMD41290.1"/>
    <property type="molecule type" value="Genomic_DNA"/>
</dbReference>
<reference evidence="2 3" key="1">
    <citation type="submission" date="2016-04" db="EMBL/GenBank/DDBJ databases">
        <title>A degradative enzymes factory behind the ericoid mycorrhizal symbiosis.</title>
        <authorList>
            <consortium name="DOE Joint Genome Institute"/>
            <person name="Martino E."/>
            <person name="Morin E."/>
            <person name="Grelet G."/>
            <person name="Kuo A."/>
            <person name="Kohler A."/>
            <person name="Daghino S."/>
            <person name="Barry K."/>
            <person name="Choi C."/>
            <person name="Cichocki N."/>
            <person name="Clum A."/>
            <person name="Copeland A."/>
            <person name="Hainaut M."/>
            <person name="Haridas S."/>
            <person name="Labutti K."/>
            <person name="Lindquist E."/>
            <person name="Lipzen A."/>
            <person name="Khouja H.-R."/>
            <person name="Murat C."/>
            <person name="Ohm R."/>
            <person name="Olson A."/>
            <person name="Spatafora J."/>
            <person name="Veneault-Fourrey C."/>
            <person name="Henrissat B."/>
            <person name="Grigoriev I."/>
            <person name="Martin F."/>
            <person name="Perotto S."/>
        </authorList>
    </citation>
    <scope>NUCLEOTIDE SEQUENCE [LARGE SCALE GENOMIC DNA]</scope>
    <source>
        <strain evidence="2 3">F</strain>
    </source>
</reference>
<evidence type="ECO:0000313" key="2">
    <source>
        <dbReference type="EMBL" id="PMD41290.1"/>
    </source>
</evidence>
<keyword evidence="1" id="KW-0812">Transmembrane</keyword>
<keyword evidence="3" id="KW-1185">Reference proteome</keyword>
<keyword evidence="1" id="KW-0472">Membrane</keyword>
<evidence type="ECO:0000313" key="3">
    <source>
        <dbReference type="Proteomes" id="UP000235786"/>
    </source>
</evidence>
<accession>A0A2J6RS23</accession>
<dbReference type="Proteomes" id="UP000235786">
    <property type="component" value="Unassembled WGS sequence"/>
</dbReference>
<gene>
    <name evidence="2" type="ORF">L207DRAFT_511186</name>
</gene>
<keyword evidence="1" id="KW-1133">Transmembrane helix</keyword>
<feature type="transmembrane region" description="Helical" evidence="1">
    <location>
        <begin position="6"/>
        <end position="31"/>
    </location>
</feature>
<dbReference type="OrthoDB" id="3557339at2759"/>
<dbReference type="AlphaFoldDB" id="A0A2J6RS23"/>
<evidence type="ECO:0000256" key="1">
    <source>
        <dbReference type="SAM" id="Phobius"/>
    </source>
</evidence>
<organism evidence="2 3">
    <name type="scientific">Hyaloscypha variabilis (strain UAMH 11265 / GT02V1 / F)</name>
    <name type="common">Meliniomyces variabilis</name>
    <dbReference type="NCBI Taxonomy" id="1149755"/>
    <lineage>
        <taxon>Eukaryota</taxon>
        <taxon>Fungi</taxon>
        <taxon>Dikarya</taxon>
        <taxon>Ascomycota</taxon>
        <taxon>Pezizomycotina</taxon>
        <taxon>Leotiomycetes</taxon>
        <taxon>Helotiales</taxon>
        <taxon>Hyaloscyphaceae</taxon>
        <taxon>Hyaloscypha</taxon>
        <taxon>Hyaloscypha variabilis</taxon>
    </lineage>
</organism>
<proteinExistence type="predicted"/>
<protein>
    <submittedName>
        <fullName evidence="2">Uncharacterized protein</fullName>
    </submittedName>
</protein>
<name>A0A2J6RS23_HYAVF</name>
<sequence>MMSPDTAIAIVFGLVGALVSFAGVVIACLTLRFMMRDKYEKAEREAHDPILRYEHTRLFPLPQGQRLRERKPSV</sequence>